<dbReference type="EMBL" id="VSRR010057712">
    <property type="protein sequence ID" value="MPC81701.1"/>
    <property type="molecule type" value="Genomic_DNA"/>
</dbReference>
<dbReference type="AlphaFoldDB" id="A0A5B7I8H2"/>
<keyword evidence="2" id="KW-1185">Reference proteome</keyword>
<sequence>MLLAAAYGEPLCGSDDGDSVVTMGNGAAGGYWGGGIITITEPRLFPSFWNSIIDVNSCTTGTRSHKQ</sequence>
<gene>
    <name evidence="1" type="ORF">E2C01_076333</name>
</gene>
<protein>
    <submittedName>
        <fullName evidence="1">Uncharacterized protein</fullName>
    </submittedName>
</protein>
<proteinExistence type="predicted"/>
<evidence type="ECO:0000313" key="1">
    <source>
        <dbReference type="EMBL" id="MPC81701.1"/>
    </source>
</evidence>
<name>A0A5B7I8H2_PORTR</name>
<accession>A0A5B7I8H2</accession>
<dbReference type="Proteomes" id="UP000324222">
    <property type="component" value="Unassembled WGS sequence"/>
</dbReference>
<comment type="caution">
    <text evidence="1">The sequence shown here is derived from an EMBL/GenBank/DDBJ whole genome shotgun (WGS) entry which is preliminary data.</text>
</comment>
<organism evidence="1 2">
    <name type="scientific">Portunus trituberculatus</name>
    <name type="common">Swimming crab</name>
    <name type="synonym">Neptunus trituberculatus</name>
    <dbReference type="NCBI Taxonomy" id="210409"/>
    <lineage>
        <taxon>Eukaryota</taxon>
        <taxon>Metazoa</taxon>
        <taxon>Ecdysozoa</taxon>
        <taxon>Arthropoda</taxon>
        <taxon>Crustacea</taxon>
        <taxon>Multicrustacea</taxon>
        <taxon>Malacostraca</taxon>
        <taxon>Eumalacostraca</taxon>
        <taxon>Eucarida</taxon>
        <taxon>Decapoda</taxon>
        <taxon>Pleocyemata</taxon>
        <taxon>Brachyura</taxon>
        <taxon>Eubrachyura</taxon>
        <taxon>Portunoidea</taxon>
        <taxon>Portunidae</taxon>
        <taxon>Portuninae</taxon>
        <taxon>Portunus</taxon>
    </lineage>
</organism>
<evidence type="ECO:0000313" key="2">
    <source>
        <dbReference type="Proteomes" id="UP000324222"/>
    </source>
</evidence>
<reference evidence="1 2" key="1">
    <citation type="submission" date="2019-05" db="EMBL/GenBank/DDBJ databases">
        <title>Another draft genome of Portunus trituberculatus and its Hox gene families provides insights of decapod evolution.</title>
        <authorList>
            <person name="Jeong J.-H."/>
            <person name="Song I."/>
            <person name="Kim S."/>
            <person name="Choi T."/>
            <person name="Kim D."/>
            <person name="Ryu S."/>
            <person name="Kim W."/>
        </authorList>
    </citation>
    <scope>NUCLEOTIDE SEQUENCE [LARGE SCALE GENOMIC DNA]</scope>
    <source>
        <tissue evidence="1">Muscle</tissue>
    </source>
</reference>